<keyword evidence="4" id="KW-1185">Reference proteome</keyword>
<dbReference type="PROSITE" id="PS51831">
    <property type="entry name" value="HD"/>
    <property type="match status" value="1"/>
</dbReference>
<dbReference type="AlphaFoldDB" id="A0A1I3AG02"/>
<dbReference type="PANTHER" id="PTHR11373">
    <property type="entry name" value="DEOXYNUCLEOSIDE TRIPHOSPHATE TRIPHOSPHOHYDROLASE"/>
    <property type="match status" value="1"/>
</dbReference>
<dbReference type="Gene3D" id="1.10.3210.10">
    <property type="entry name" value="Hypothetical protein af1432"/>
    <property type="match status" value="1"/>
</dbReference>
<evidence type="ECO:0000256" key="1">
    <source>
        <dbReference type="SAM" id="MobiDB-lite"/>
    </source>
</evidence>
<evidence type="ECO:0000259" key="2">
    <source>
        <dbReference type="PROSITE" id="PS51831"/>
    </source>
</evidence>
<dbReference type="SMART" id="SM00471">
    <property type="entry name" value="HDc"/>
    <property type="match status" value="1"/>
</dbReference>
<reference evidence="3 4" key="1">
    <citation type="submission" date="2016-10" db="EMBL/GenBank/DDBJ databases">
        <authorList>
            <person name="Varghese N."/>
            <person name="Submissions S."/>
        </authorList>
    </citation>
    <scope>NUCLEOTIDE SEQUENCE [LARGE SCALE GENOMIC DNA]</scope>
    <source>
        <strain evidence="3 4">CGMCC 1.6377</strain>
    </source>
</reference>
<dbReference type="EMBL" id="FOPZ01000005">
    <property type="protein sequence ID" value="SFH48639.1"/>
    <property type="molecule type" value="Genomic_DNA"/>
</dbReference>
<dbReference type="GO" id="GO:0006203">
    <property type="term" value="P:dGTP catabolic process"/>
    <property type="evidence" value="ECO:0007669"/>
    <property type="project" value="TreeGrafter"/>
</dbReference>
<evidence type="ECO:0000313" key="3">
    <source>
        <dbReference type="EMBL" id="SFH48639.1"/>
    </source>
</evidence>
<dbReference type="RefSeq" id="WP_149784001.1">
    <property type="nucleotide sequence ID" value="NZ_BAAADP010000003.1"/>
</dbReference>
<feature type="region of interest" description="Disordered" evidence="1">
    <location>
        <begin position="186"/>
        <end position="220"/>
    </location>
</feature>
<sequence>MNAIKDSVHGHVRLDPAAAELIDTPAFQRLRHVKQLSTVRLVYPSANHTRFEHSLGVYHLARQALDGLDLDPDTAAHVRAAALLHDAGHGPYGHQTEGIIRRRTGRDHDDVEWLLTDPDREVTRVLERHGLDPERVAALIAGEGGVGALVSGELDVDRMDYLVRDAHHTGVPYGTVDTGRLVNELRLVDGESGRGNGGNERGNGGNERDGGGSDPDPASADLVLAEGNVATAESLLLARSLMNAVVYRHHVSRVAGAMLERASERYLDRTGTDVETFRRMADHDLLVDLREHVPELGRRIERRDLYKRAVWVGLGEVPAGTVDADHEAALAAEREIADRAGVDPESVVVDVPSRPGLKESGSTVVVDGITQRLSDASELVAGIRAAERSRWRLGVYCPGDHVEAVREAARDVLGLRLAE</sequence>
<accession>A0A1I3AG02</accession>
<feature type="compositionally biased region" description="Gly residues" evidence="1">
    <location>
        <begin position="193"/>
        <end position="205"/>
    </location>
</feature>
<dbReference type="InterPro" id="IPR003607">
    <property type="entry name" value="HD/PDEase_dom"/>
</dbReference>
<dbReference type="InterPro" id="IPR050135">
    <property type="entry name" value="dGTPase-like"/>
</dbReference>
<dbReference type="CDD" id="cd00077">
    <property type="entry name" value="HDc"/>
    <property type="match status" value="1"/>
</dbReference>
<dbReference type="PANTHER" id="PTHR11373:SF4">
    <property type="entry name" value="DEOXYNUCLEOSIDE TRIPHOSPHATE TRIPHOSPHOHYDROLASE SAMHD1"/>
    <property type="match status" value="1"/>
</dbReference>
<gene>
    <name evidence="3" type="ORF">SAMN04488066_105156</name>
</gene>
<dbReference type="GO" id="GO:0008832">
    <property type="term" value="F:dGTPase activity"/>
    <property type="evidence" value="ECO:0007669"/>
    <property type="project" value="TreeGrafter"/>
</dbReference>
<dbReference type="InterPro" id="IPR006674">
    <property type="entry name" value="HD_domain"/>
</dbReference>
<proteinExistence type="predicted"/>
<dbReference type="Proteomes" id="UP000323537">
    <property type="component" value="Unassembled WGS sequence"/>
</dbReference>
<dbReference type="Pfam" id="PF19276">
    <property type="entry name" value="HD_assoc_2"/>
    <property type="match status" value="1"/>
</dbReference>
<dbReference type="SUPFAM" id="SSF109604">
    <property type="entry name" value="HD-domain/PDEase-like"/>
    <property type="match status" value="1"/>
</dbReference>
<dbReference type="OrthoDB" id="8895at2157"/>
<feature type="domain" description="HD" evidence="2">
    <location>
        <begin position="50"/>
        <end position="162"/>
    </location>
</feature>
<evidence type="ECO:0000313" key="4">
    <source>
        <dbReference type="Proteomes" id="UP000323537"/>
    </source>
</evidence>
<protein>
    <recommendedName>
        <fullName evidence="2">HD domain-containing protein</fullName>
    </recommendedName>
</protein>
<dbReference type="Pfam" id="PF01966">
    <property type="entry name" value="HD"/>
    <property type="match status" value="1"/>
</dbReference>
<organism evidence="3 4">
    <name type="scientific">Halorubrum aquaticum</name>
    <dbReference type="NCBI Taxonomy" id="387340"/>
    <lineage>
        <taxon>Archaea</taxon>
        <taxon>Methanobacteriati</taxon>
        <taxon>Methanobacteriota</taxon>
        <taxon>Stenosarchaea group</taxon>
        <taxon>Halobacteria</taxon>
        <taxon>Halobacteriales</taxon>
        <taxon>Haloferacaceae</taxon>
        <taxon>Halorubrum</taxon>
    </lineage>
</organism>
<dbReference type="InterPro" id="IPR045509">
    <property type="entry name" value="HD_assoc_2"/>
</dbReference>
<name>A0A1I3AG02_9EURY</name>